<keyword evidence="8" id="KW-0249">Electron transport</keyword>
<organism evidence="16 17">
    <name type="scientific">Sedimentitalea todarodis</name>
    <dbReference type="NCBI Taxonomy" id="1631240"/>
    <lineage>
        <taxon>Bacteria</taxon>
        <taxon>Pseudomonadati</taxon>
        <taxon>Pseudomonadota</taxon>
        <taxon>Alphaproteobacteria</taxon>
        <taxon>Rhodobacterales</taxon>
        <taxon>Paracoccaceae</taxon>
        <taxon>Sedimentitalea</taxon>
    </lineage>
</organism>
<evidence type="ECO:0000256" key="5">
    <source>
        <dbReference type="ARBA" id="ARBA00022617"/>
    </source>
</evidence>
<dbReference type="InterPro" id="IPR011577">
    <property type="entry name" value="Cyt_b561_bac/Ni-Hgenase"/>
</dbReference>
<evidence type="ECO:0000256" key="4">
    <source>
        <dbReference type="ARBA" id="ARBA00022475"/>
    </source>
</evidence>
<sequence>MALQNTPARYGTVSMSFHWLTALLILSVIPLGVIAHDMAHDLRNPEITSTEDDILRTALLFSMHKTTGVLIFFVALARILWAITQTKPAPLHPKRRLESFLAETVHWLLYGSLLLVPLTGWIHHAATVGFAPIWWPFGQNLPFVPKDKAISDLFATLHMVLERVLLVSLILHIAGALKHQIIDRDSTLRRMLPGGGDMAPPATGKAHTALPFVAALATWAAALGIAATLGLFTPHSPRATPAPAPEQSTSTQTTQAEPTGWQVTEGSLAISITQMGSAVSGQFDDWTADITFEDPDTPGPAGRVDVSIAIPSLTLGSVTQQAMGPDFFDAERFPDARFTADITKTETGYVAAGPLTIRDVTILVTLPFDLELAGKTATMTGALTLERLDYGIGANMPDEASLGFAVDVTISLTATRAPATE</sequence>
<dbReference type="InterPro" id="IPR036761">
    <property type="entry name" value="TTHA0802/YceI-like_sf"/>
</dbReference>
<evidence type="ECO:0000256" key="3">
    <source>
        <dbReference type="ARBA" id="ARBA00022448"/>
    </source>
</evidence>
<accession>A0ABU3VCN4</accession>
<name>A0ABU3VCN4_9RHOB</name>
<evidence type="ECO:0000259" key="15">
    <source>
        <dbReference type="SMART" id="SM00867"/>
    </source>
</evidence>
<dbReference type="Pfam" id="PF04264">
    <property type="entry name" value="YceI"/>
    <property type="match status" value="1"/>
</dbReference>
<feature type="region of interest" description="Disordered" evidence="13">
    <location>
        <begin position="236"/>
        <end position="260"/>
    </location>
</feature>
<comment type="cofactor">
    <cofactor evidence="1">
        <name>heme b</name>
        <dbReference type="ChEBI" id="CHEBI:60344"/>
    </cofactor>
</comment>
<feature type="transmembrane region" description="Helical" evidence="14">
    <location>
        <begin position="105"/>
        <end position="135"/>
    </location>
</feature>
<dbReference type="RefSeq" id="WP_316775153.1">
    <property type="nucleotide sequence ID" value="NZ_JASMWN010000005.1"/>
</dbReference>
<evidence type="ECO:0000256" key="2">
    <source>
        <dbReference type="ARBA" id="ARBA00004651"/>
    </source>
</evidence>
<dbReference type="Pfam" id="PF01292">
    <property type="entry name" value="Ni_hydr_CYTB"/>
    <property type="match status" value="1"/>
</dbReference>
<keyword evidence="5" id="KW-0349">Heme</keyword>
<keyword evidence="9 14" id="KW-1133">Transmembrane helix</keyword>
<feature type="transmembrane region" description="Helical" evidence="14">
    <location>
        <begin position="208"/>
        <end position="232"/>
    </location>
</feature>
<feature type="transmembrane region" description="Helical" evidence="14">
    <location>
        <begin position="155"/>
        <end position="177"/>
    </location>
</feature>
<evidence type="ECO:0000256" key="1">
    <source>
        <dbReference type="ARBA" id="ARBA00001970"/>
    </source>
</evidence>
<keyword evidence="10" id="KW-0408">Iron</keyword>
<dbReference type="PANTHER" id="PTHR30529">
    <property type="entry name" value="CYTOCHROME B561"/>
    <property type="match status" value="1"/>
</dbReference>
<dbReference type="Proteomes" id="UP001255416">
    <property type="component" value="Unassembled WGS sequence"/>
</dbReference>
<evidence type="ECO:0000313" key="16">
    <source>
        <dbReference type="EMBL" id="MDU9003909.1"/>
    </source>
</evidence>
<protein>
    <submittedName>
        <fullName evidence="16">Cytochrome b/b6 domain-containing protein</fullName>
    </submittedName>
</protein>
<keyword evidence="11 14" id="KW-0472">Membrane</keyword>
<keyword evidence="4" id="KW-1003">Cell membrane</keyword>
<dbReference type="PANTHER" id="PTHR30529:SF1">
    <property type="entry name" value="CYTOCHROME B561 HOMOLOG 2"/>
    <property type="match status" value="1"/>
</dbReference>
<keyword evidence="7" id="KW-0479">Metal-binding</keyword>
<evidence type="ECO:0000256" key="12">
    <source>
        <dbReference type="ARBA" id="ARBA00037975"/>
    </source>
</evidence>
<evidence type="ECO:0000256" key="11">
    <source>
        <dbReference type="ARBA" id="ARBA00023136"/>
    </source>
</evidence>
<dbReference type="InterPro" id="IPR016174">
    <property type="entry name" value="Di-haem_cyt_TM"/>
</dbReference>
<dbReference type="Gene3D" id="2.40.128.110">
    <property type="entry name" value="Lipid/polyisoprenoid-binding, YceI-like"/>
    <property type="match status" value="1"/>
</dbReference>
<reference evidence="17" key="1">
    <citation type="submission" date="2023-05" db="EMBL/GenBank/DDBJ databases">
        <title>Sedimentitalea sp. nov. JM2-8.</title>
        <authorList>
            <person name="Huang J."/>
        </authorList>
    </citation>
    <scope>NUCLEOTIDE SEQUENCE [LARGE SCALE GENOMIC DNA]</scope>
    <source>
        <strain evidence="17">KHS03</strain>
    </source>
</reference>
<feature type="compositionally biased region" description="Low complexity" evidence="13">
    <location>
        <begin position="245"/>
        <end position="259"/>
    </location>
</feature>
<comment type="subcellular location">
    <subcellularLocation>
        <location evidence="2">Cell membrane</location>
        <topology evidence="2">Multi-pass membrane protein</topology>
    </subcellularLocation>
</comment>
<feature type="transmembrane region" description="Helical" evidence="14">
    <location>
        <begin position="59"/>
        <end position="84"/>
    </location>
</feature>
<keyword evidence="6 14" id="KW-0812">Transmembrane</keyword>
<evidence type="ECO:0000256" key="8">
    <source>
        <dbReference type="ARBA" id="ARBA00022982"/>
    </source>
</evidence>
<proteinExistence type="inferred from homology"/>
<dbReference type="InterPro" id="IPR007372">
    <property type="entry name" value="Lipid/polyisoprenoid-bd_YceI"/>
</dbReference>
<comment type="caution">
    <text evidence="16">The sequence shown here is derived from an EMBL/GenBank/DDBJ whole genome shotgun (WGS) entry which is preliminary data.</text>
</comment>
<keyword evidence="17" id="KW-1185">Reference proteome</keyword>
<evidence type="ECO:0000256" key="14">
    <source>
        <dbReference type="SAM" id="Phobius"/>
    </source>
</evidence>
<evidence type="ECO:0000256" key="6">
    <source>
        <dbReference type="ARBA" id="ARBA00022692"/>
    </source>
</evidence>
<dbReference type="InterPro" id="IPR052168">
    <property type="entry name" value="Cytochrome_b561_oxidase"/>
</dbReference>
<gene>
    <name evidence="16" type="ORF">QO231_08585</name>
</gene>
<comment type="similarity">
    <text evidence="12">Belongs to the cytochrome b561 family.</text>
</comment>
<evidence type="ECO:0000256" key="9">
    <source>
        <dbReference type="ARBA" id="ARBA00022989"/>
    </source>
</evidence>
<dbReference type="SMART" id="SM00867">
    <property type="entry name" value="YceI"/>
    <property type="match status" value="1"/>
</dbReference>
<dbReference type="EMBL" id="JASMWN010000005">
    <property type="protein sequence ID" value="MDU9003909.1"/>
    <property type="molecule type" value="Genomic_DNA"/>
</dbReference>
<dbReference type="SUPFAM" id="SSF101874">
    <property type="entry name" value="YceI-like"/>
    <property type="match status" value="1"/>
</dbReference>
<evidence type="ECO:0000256" key="10">
    <source>
        <dbReference type="ARBA" id="ARBA00023004"/>
    </source>
</evidence>
<evidence type="ECO:0000256" key="13">
    <source>
        <dbReference type="SAM" id="MobiDB-lite"/>
    </source>
</evidence>
<feature type="domain" description="Lipid/polyisoprenoid-binding YceI-like" evidence="15">
    <location>
        <begin position="260"/>
        <end position="415"/>
    </location>
</feature>
<keyword evidence="3" id="KW-0813">Transport</keyword>
<evidence type="ECO:0000256" key="7">
    <source>
        <dbReference type="ARBA" id="ARBA00022723"/>
    </source>
</evidence>
<dbReference type="SUPFAM" id="SSF81342">
    <property type="entry name" value="Transmembrane di-heme cytochromes"/>
    <property type="match status" value="1"/>
</dbReference>
<evidence type="ECO:0000313" key="17">
    <source>
        <dbReference type="Proteomes" id="UP001255416"/>
    </source>
</evidence>